<name>A0ABM0ZZ81_APLCA</name>
<dbReference type="InterPro" id="IPR052076">
    <property type="entry name" value="TRP_cation_channel"/>
</dbReference>
<keyword evidence="10" id="KW-0325">Glycoprotein</keyword>
<feature type="transmembrane region" description="Helical" evidence="13">
    <location>
        <begin position="856"/>
        <end position="877"/>
    </location>
</feature>
<keyword evidence="7 12" id="KW-0040">ANK repeat</keyword>
<feature type="repeat" description="ANK" evidence="12">
    <location>
        <begin position="610"/>
        <end position="642"/>
    </location>
</feature>
<gene>
    <name evidence="16" type="primary">LOC101849923</name>
</gene>
<dbReference type="GeneID" id="101849923"/>
<feature type="repeat" description="ANK" evidence="12">
    <location>
        <begin position="475"/>
        <end position="507"/>
    </location>
</feature>
<feature type="repeat" description="ANK" evidence="12">
    <location>
        <begin position="127"/>
        <end position="159"/>
    </location>
</feature>
<feature type="transmembrane region" description="Helical" evidence="13">
    <location>
        <begin position="775"/>
        <end position="801"/>
    </location>
</feature>
<feature type="repeat" description="ANK" evidence="12">
    <location>
        <begin position="193"/>
        <end position="225"/>
    </location>
</feature>
<evidence type="ECO:0000256" key="7">
    <source>
        <dbReference type="ARBA" id="ARBA00023043"/>
    </source>
</evidence>
<dbReference type="PANTHER" id="PTHR47143:SF1">
    <property type="entry name" value="ION_TRANS DOMAIN-CONTAINING PROTEIN"/>
    <property type="match status" value="1"/>
</dbReference>
<feature type="transmembrane region" description="Helical" evidence="13">
    <location>
        <begin position="889"/>
        <end position="907"/>
    </location>
</feature>
<keyword evidence="16" id="KW-0675">Receptor</keyword>
<keyword evidence="8" id="KW-0406">Ion transport</keyword>
<keyword evidence="6 13" id="KW-1133">Transmembrane helix</keyword>
<dbReference type="RefSeq" id="XP_012937564.1">
    <property type="nucleotide sequence ID" value="XM_013082110.2"/>
</dbReference>
<dbReference type="SMART" id="SM00248">
    <property type="entry name" value="ANK"/>
    <property type="match status" value="13"/>
</dbReference>
<evidence type="ECO:0000256" key="13">
    <source>
        <dbReference type="SAM" id="Phobius"/>
    </source>
</evidence>
<evidence type="ECO:0000259" key="14">
    <source>
        <dbReference type="Pfam" id="PF00520"/>
    </source>
</evidence>
<evidence type="ECO:0000313" key="16">
    <source>
        <dbReference type="RefSeq" id="XP_012937564.1"/>
    </source>
</evidence>
<dbReference type="Gene3D" id="1.25.40.20">
    <property type="entry name" value="Ankyrin repeat-containing domain"/>
    <property type="match status" value="3"/>
</dbReference>
<evidence type="ECO:0000256" key="8">
    <source>
        <dbReference type="ARBA" id="ARBA00023065"/>
    </source>
</evidence>
<dbReference type="PANTHER" id="PTHR47143">
    <property type="entry name" value="TRANSIENT RECEPTOR POTENTIAL CATION CHANNEL PROTEIN PAINLESS"/>
    <property type="match status" value="1"/>
</dbReference>
<sequence length="1190" mass="134579">MLFLTNSIKTVPDTLNMWKYRKHSDLFSRIGLFGSKRKYETETVFSSVNPRDASSIFGESYTGDREIGLDLDLDLDLVNVEILSTSSYEENPISFLELFQATADGDTEKIGQLLLAFPTRINIPNSQGNYLIHIAIDSNRPDVLSFLLSKGADVNVTDQDGKTALHHAVVEQSPEMVGILVLRNARTDIKDIHNRMPLHTAAEVGNVTILERLLPHYVNPNMEGDGGYTALHYAASRDCADAVRFLIKKQCLLSVFSECRDFPIHVAGKTGSANAVRTILEECQCQGFTKEGILRLRDRERNMPIHSAVNGGSIEAVKCCLQMGSSLICKQEDGWTPLHFAAMQGNLDMVVAMYNGQTEEFRSAVCIVDGLRRTPLHCATLFNHTAVMKFLLDKGANINAVDDNQFTPLLLAASKGKLEATKMLINYGADTTFRDRWNRNLFHLLILSNKVIEDLSGCVKGVKKLYLWLGEKDRNGCTALHYAARYGNLSAVSALLSMGASLFSKNFQKQSPFHVAAMYGRRGICKLMLDTAFAVSLKNEPDGKGLTPLHLAAQNGYTKIVSMLMERGAVVGRDHKDNTPLHLAALNGRVDCVNILLNLQINLIDSGNNSGNTALHFAASNGHTESVCILLSHDAKITRNDDHRCFYDDIITHQHAETAAAIVAHERWREILSYKSAVYGSFLIGLIQKLPSVCQIVLDRCVEVVEVRKGDTEDHAIRYNFDYLNMQNGFKTFAKLNKLSYKAMYPLQEMVTFNRVECLSHPLCVRFLRMKWRKYGLFIHFFDMTFYLLFLACLTCFVVTVDSRFHTDQLYPFENFNTFMTATYANNRTDGIAGTEHFLHYGEIYYHIFPESIRIMHIYIMTYCCVCMFKEMFQIFAMHHHYFTQPINLVEWVVYLSSVLFILPFLFGYSTHLQWAAGAVAIFFAWFNCLVSLQRFDLFGIYVVMFLEIMKTLVHVVFVFSFLNIAFGLAFYVLLSGEKNEAHSSPSMSVYRTLILLLEIDFINTFNRQYHDTSSHSLHFDRLTYFFLAVFIFLMPILLINLLIGLAVGDIESVQRGARLKRLATQVKFHAEIEDRFGFLEKFSDAVVEVRRDKTDSVFNEFYSKTNPTKLDGKEPVTDETSSLGQELKIQKAMLKQIQTSLDSNQRLMSTMLDRLDGNGNTKAWDEGADHSVSAMSVGDSSLSEEIRFG</sequence>
<proteinExistence type="predicted"/>
<keyword evidence="9 13" id="KW-0472">Membrane</keyword>
<evidence type="ECO:0000256" key="3">
    <source>
        <dbReference type="ARBA" id="ARBA00022606"/>
    </source>
</evidence>
<feature type="repeat" description="ANK" evidence="12">
    <location>
        <begin position="160"/>
        <end position="192"/>
    </location>
</feature>
<evidence type="ECO:0000256" key="2">
    <source>
        <dbReference type="ARBA" id="ARBA00022448"/>
    </source>
</evidence>
<feature type="repeat" description="ANK" evidence="12">
    <location>
        <begin position="333"/>
        <end position="350"/>
    </location>
</feature>
<feature type="transmembrane region" description="Helical" evidence="13">
    <location>
        <begin position="953"/>
        <end position="975"/>
    </location>
</feature>
<feature type="domain" description="Ion transport" evidence="14">
    <location>
        <begin position="856"/>
        <end position="1056"/>
    </location>
</feature>
<feature type="repeat" description="ANK" evidence="12">
    <location>
        <begin position="371"/>
        <end position="403"/>
    </location>
</feature>
<feature type="repeat" description="ANK" evidence="12">
    <location>
        <begin position="544"/>
        <end position="576"/>
    </location>
</feature>
<feature type="transmembrane region" description="Helical" evidence="13">
    <location>
        <begin position="1025"/>
        <end position="1049"/>
    </location>
</feature>
<evidence type="ECO:0000256" key="1">
    <source>
        <dbReference type="ARBA" id="ARBA00004141"/>
    </source>
</evidence>
<dbReference type="SUPFAM" id="SSF48403">
    <property type="entry name" value="Ankyrin repeat"/>
    <property type="match status" value="2"/>
</dbReference>
<dbReference type="Pfam" id="PF12796">
    <property type="entry name" value="Ank_2"/>
    <property type="match status" value="5"/>
</dbReference>
<keyword evidence="11" id="KW-0407">Ion channel</keyword>
<evidence type="ECO:0000256" key="12">
    <source>
        <dbReference type="PROSITE-ProRule" id="PRU00023"/>
    </source>
</evidence>
<evidence type="ECO:0000256" key="5">
    <source>
        <dbReference type="ARBA" id="ARBA00022737"/>
    </source>
</evidence>
<dbReference type="InterPro" id="IPR005821">
    <property type="entry name" value="Ion_trans_dom"/>
</dbReference>
<evidence type="ECO:0000256" key="11">
    <source>
        <dbReference type="ARBA" id="ARBA00023303"/>
    </source>
</evidence>
<dbReference type="InterPro" id="IPR002110">
    <property type="entry name" value="Ankyrin_rpt"/>
</dbReference>
<evidence type="ECO:0000256" key="9">
    <source>
        <dbReference type="ARBA" id="ARBA00023136"/>
    </source>
</evidence>
<evidence type="ECO:0000256" key="6">
    <source>
        <dbReference type="ARBA" id="ARBA00022989"/>
    </source>
</evidence>
<keyword evidence="4 13" id="KW-0812">Transmembrane</keyword>
<feature type="repeat" description="ANK" evidence="12">
    <location>
        <begin position="404"/>
        <end position="436"/>
    </location>
</feature>
<keyword evidence="15" id="KW-1185">Reference proteome</keyword>
<dbReference type="Pfam" id="PF00520">
    <property type="entry name" value="Ion_trans"/>
    <property type="match status" value="1"/>
</dbReference>
<keyword evidence="2" id="KW-0813">Transport</keyword>
<keyword evidence="3" id="KW-0716">Sensory transduction</keyword>
<feature type="transmembrane region" description="Helical" evidence="13">
    <location>
        <begin position="913"/>
        <end position="933"/>
    </location>
</feature>
<evidence type="ECO:0000256" key="4">
    <source>
        <dbReference type="ARBA" id="ARBA00022692"/>
    </source>
</evidence>
<feature type="repeat" description="ANK" evidence="12">
    <location>
        <begin position="576"/>
        <end position="608"/>
    </location>
</feature>
<dbReference type="PROSITE" id="PS50088">
    <property type="entry name" value="ANK_REPEAT"/>
    <property type="match status" value="10"/>
</dbReference>
<keyword evidence="5" id="KW-0677">Repeat</keyword>
<accession>A0ABM0ZZ81</accession>
<dbReference type="Proteomes" id="UP000694888">
    <property type="component" value="Unplaced"/>
</dbReference>
<dbReference type="Pfam" id="PF00023">
    <property type="entry name" value="Ank"/>
    <property type="match status" value="2"/>
</dbReference>
<protein>
    <submittedName>
        <fullName evidence="16">Transient receptor potential cation channel subfamily A member 1 isoform X1</fullName>
    </submittedName>
</protein>
<comment type="subcellular location">
    <subcellularLocation>
        <location evidence="1">Membrane</location>
        <topology evidence="1">Multi-pass membrane protein</topology>
    </subcellularLocation>
</comment>
<dbReference type="InterPro" id="IPR036770">
    <property type="entry name" value="Ankyrin_rpt-contain_sf"/>
</dbReference>
<evidence type="ECO:0000313" key="15">
    <source>
        <dbReference type="Proteomes" id="UP000694888"/>
    </source>
</evidence>
<dbReference type="PROSITE" id="PS50297">
    <property type="entry name" value="ANK_REP_REGION"/>
    <property type="match status" value="9"/>
</dbReference>
<evidence type="ECO:0000256" key="10">
    <source>
        <dbReference type="ARBA" id="ARBA00023180"/>
    </source>
</evidence>
<dbReference type="PRINTS" id="PR01415">
    <property type="entry name" value="ANKYRIN"/>
</dbReference>
<organism evidence="15 16">
    <name type="scientific">Aplysia californica</name>
    <name type="common">California sea hare</name>
    <dbReference type="NCBI Taxonomy" id="6500"/>
    <lineage>
        <taxon>Eukaryota</taxon>
        <taxon>Metazoa</taxon>
        <taxon>Spiralia</taxon>
        <taxon>Lophotrochozoa</taxon>
        <taxon>Mollusca</taxon>
        <taxon>Gastropoda</taxon>
        <taxon>Heterobranchia</taxon>
        <taxon>Euthyneura</taxon>
        <taxon>Tectipleura</taxon>
        <taxon>Aplysiida</taxon>
        <taxon>Aplysioidea</taxon>
        <taxon>Aplysiidae</taxon>
        <taxon>Aplysia</taxon>
    </lineage>
</organism>
<reference evidence="16" key="1">
    <citation type="submission" date="2025-08" db="UniProtKB">
        <authorList>
            <consortium name="RefSeq"/>
        </authorList>
    </citation>
    <scope>IDENTIFICATION</scope>
</reference>